<dbReference type="CDD" id="cd23763">
    <property type="entry name" value="ASKHA_ATPase_ROK"/>
    <property type="match status" value="1"/>
</dbReference>
<proteinExistence type="inferred from homology"/>
<sequence>MKKSVLGIDIGGSKIRVVWWNGKRVIKAREVKTPKNLGGFKKTLRNLVLNHSARFTKIGIAVPGPAKGAVFISAANISYIKNLNFKPLFPAARIKIDHDARCFAQAEYKNTQRTLFLTLGTGVGRAVGKNGKILKIRKFEYPEQWEKKYQKIRDGRDYRALIDFLAEQLSRTVKIYKIRRVIVGGGVSKRKNFTAKFAKALGVRHTKSVFGKNAVAVGAAMLF</sequence>
<dbReference type="AlphaFoldDB" id="A0A0G1IMB0"/>
<protein>
    <recommendedName>
        <fullName evidence="4">ROK family protein</fullName>
    </recommendedName>
</protein>
<dbReference type="PANTHER" id="PTHR18964">
    <property type="entry name" value="ROK (REPRESSOR, ORF, KINASE) FAMILY"/>
    <property type="match status" value="1"/>
</dbReference>
<organism evidence="2 3">
    <name type="scientific">Candidatus Giovannonibacteria bacterium GW2011_GWA1_44_25</name>
    <dbReference type="NCBI Taxonomy" id="1618645"/>
    <lineage>
        <taxon>Bacteria</taxon>
        <taxon>Candidatus Giovannoniibacteriota</taxon>
    </lineage>
</organism>
<evidence type="ECO:0008006" key="4">
    <source>
        <dbReference type="Google" id="ProtNLM"/>
    </source>
</evidence>
<evidence type="ECO:0000256" key="1">
    <source>
        <dbReference type="ARBA" id="ARBA00006479"/>
    </source>
</evidence>
<dbReference type="Gene3D" id="3.30.420.40">
    <property type="match status" value="2"/>
</dbReference>
<reference evidence="2 3" key="1">
    <citation type="journal article" date="2015" name="Nature">
        <title>rRNA introns, odd ribosomes, and small enigmatic genomes across a large radiation of phyla.</title>
        <authorList>
            <person name="Brown C.T."/>
            <person name="Hug L.A."/>
            <person name="Thomas B.C."/>
            <person name="Sharon I."/>
            <person name="Castelle C.J."/>
            <person name="Singh A."/>
            <person name="Wilkins M.J."/>
            <person name="Williams K.H."/>
            <person name="Banfield J.F."/>
        </authorList>
    </citation>
    <scope>NUCLEOTIDE SEQUENCE [LARGE SCALE GENOMIC DNA]</scope>
</reference>
<name>A0A0G1IMB0_9BACT</name>
<comment type="caution">
    <text evidence="2">The sequence shown here is derived from an EMBL/GenBank/DDBJ whole genome shotgun (WGS) entry which is preliminary data.</text>
</comment>
<dbReference type="PANTHER" id="PTHR18964:SF149">
    <property type="entry name" value="BIFUNCTIONAL UDP-N-ACETYLGLUCOSAMINE 2-EPIMERASE_N-ACETYLMANNOSAMINE KINASE"/>
    <property type="match status" value="1"/>
</dbReference>
<gene>
    <name evidence="2" type="ORF">UW53_C0004G0065</name>
</gene>
<dbReference type="InterPro" id="IPR043129">
    <property type="entry name" value="ATPase_NBD"/>
</dbReference>
<dbReference type="EMBL" id="LCIR01000004">
    <property type="protein sequence ID" value="KKT60053.1"/>
    <property type="molecule type" value="Genomic_DNA"/>
</dbReference>
<comment type="similarity">
    <text evidence="1">Belongs to the ROK (NagC/XylR) family.</text>
</comment>
<dbReference type="SUPFAM" id="SSF53067">
    <property type="entry name" value="Actin-like ATPase domain"/>
    <property type="match status" value="1"/>
</dbReference>
<accession>A0A0G1IMB0</accession>
<dbReference type="InterPro" id="IPR000600">
    <property type="entry name" value="ROK"/>
</dbReference>
<evidence type="ECO:0000313" key="2">
    <source>
        <dbReference type="EMBL" id="KKT60053.1"/>
    </source>
</evidence>
<dbReference type="Pfam" id="PF00480">
    <property type="entry name" value="ROK"/>
    <property type="match status" value="1"/>
</dbReference>
<evidence type="ECO:0000313" key="3">
    <source>
        <dbReference type="Proteomes" id="UP000034087"/>
    </source>
</evidence>
<dbReference type="Proteomes" id="UP000034087">
    <property type="component" value="Unassembled WGS sequence"/>
</dbReference>